<sequence>MCRICRSLPPPVWASIATCSKAYMQTPLTKVDANVNTGTTEIRSRQARWNSYSCMSDEESSILAFIGTEFERNSCNQRGTWKPRFVQTGRFILFNSWFLVPFLPSHPASSMRASLVGIQEQEEMTVDRLGNPQKQVGRSGSYAHLAVSSALYTLVDVQVRRIVTVFVDEVLSGVLFFGCFLQSAKNRCNRSYLNNGLQKWYLLNASSFVYEQ</sequence>
<dbReference type="WBParaSite" id="ALUE_0002228501-mRNA-1">
    <property type="protein sequence ID" value="ALUE_0002228501-mRNA-1"/>
    <property type="gene ID" value="ALUE_0002228501"/>
</dbReference>
<evidence type="ECO:0000313" key="1">
    <source>
        <dbReference type="Proteomes" id="UP000036681"/>
    </source>
</evidence>
<organism evidence="1 2">
    <name type="scientific">Ascaris lumbricoides</name>
    <name type="common">Giant roundworm</name>
    <dbReference type="NCBI Taxonomy" id="6252"/>
    <lineage>
        <taxon>Eukaryota</taxon>
        <taxon>Metazoa</taxon>
        <taxon>Ecdysozoa</taxon>
        <taxon>Nematoda</taxon>
        <taxon>Chromadorea</taxon>
        <taxon>Rhabditida</taxon>
        <taxon>Spirurina</taxon>
        <taxon>Ascaridomorpha</taxon>
        <taxon>Ascaridoidea</taxon>
        <taxon>Ascarididae</taxon>
        <taxon>Ascaris</taxon>
    </lineage>
</organism>
<protein>
    <submittedName>
        <fullName evidence="2">Secreted protein</fullName>
    </submittedName>
</protein>
<proteinExistence type="predicted"/>
<evidence type="ECO:0000313" key="2">
    <source>
        <dbReference type="WBParaSite" id="ALUE_0002228501-mRNA-1"/>
    </source>
</evidence>
<keyword evidence="1" id="KW-1185">Reference proteome</keyword>
<accession>A0A0M3IU57</accession>
<dbReference type="Proteomes" id="UP000036681">
    <property type="component" value="Unplaced"/>
</dbReference>
<dbReference type="AlphaFoldDB" id="A0A0M3IU57"/>
<reference evidence="2" key="1">
    <citation type="submission" date="2017-02" db="UniProtKB">
        <authorList>
            <consortium name="WormBaseParasite"/>
        </authorList>
    </citation>
    <scope>IDENTIFICATION</scope>
</reference>
<name>A0A0M3IU57_ASCLU</name>